<reference evidence="2" key="1">
    <citation type="submission" date="2022-07" db="EMBL/GenBank/DDBJ databases">
        <title>Phylogenomic reconstructions and comparative analyses of Kickxellomycotina fungi.</title>
        <authorList>
            <person name="Reynolds N.K."/>
            <person name="Stajich J.E."/>
            <person name="Barry K."/>
            <person name="Grigoriev I.V."/>
            <person name="Crous P."/>
            <person name="Smith M.E."/>
        </authorList>
    </citation>
    <scope>NUCLEOTIDE SEQUENCE</scope>
    <source>
        <strain evidence="2">RSA 567</strain>
    </source>
</reference>
<evidence type="ECO:0000313" key="3">
    <source>
        <dbReference type="Proteomes" id="UP001151582"/>
    </source>
</evidence>
<evidence type="ECO:0000256" key="1">
    <source>
        <dbReference type="SAM" id="MobiDB-lite"/>
    </source>
</evidence>
<accession>A0A9W8BAB7</accession>
<gene>
    <name evidence="2" type="ORF">H4R34_000491</name>
</gene>
<proteinExistence type="predicted"/>
<evidence type="ECO:0000313" key="2">
    <source>
        <dbReference type="EMBL" id="KAJ1984729.1"/>
    </source>
</evidence>
<dbReference type="OrthoDB" id="10358425at2759"/>
<dbReference type="EMBL" id="JANBQB010000012">
    <property type="protein sequence ID" value="KAJ1984729.1"/>
    <property type="molecule type" value="Genomic_DNA"/>
</dbReference>
<organism evidence="2 3">
    <name type="scientific">Dimargaris verticillata</name>
    <dbReference type="NCBI Taxonomy" id="2761393"/>
    <lineage>
        <taxon>Eukaryota</taxon>
        <taxon>Fungi</taxon>
        <taxon>Fungi incertae sedis</taxon>
        <taxon>Zoopagomycota</taxon>
        <taxon>Kickxellomycotina</taxon>
        <taxon>Dimargaritomycetes</taxon>
        <taxon>Dimargaritales</taxon>
        <taxon>Dimargaritaceae</taxon>
        <taxon>Dimargaris</taxon>
    </lineage>
</organism>
<keyword evidence="3" id="KW-1185">Reference proteome</keyword>
<feature type="region of interest" description="Disordered" evidence="1">
    <location>
        <begin position="137"/>
        <end position="158"/>
    </location>
</feature>
<protein>
    <submittedName>
        <fullName evidence="2">Uncharacterized protein</fullName>
    </submittedName>
</protein>
<dbReference type="Proteomes" id="UP001151582">
    <property type="component" value="Unassembled WGS sequence"/>
</dbReference>
<comment type="caution">
    <text evidence="2">The sequence shown here is derived from an EMBL/GenBank/DDBJ whole genome shotgun (WGS) entry which is preliminary data.</text>
</comment>
<name>A0A9W8BAB7_9FUNG</name>
<dbReference type="AlphaFoldDB" id="A0A9W8BAB7"/>
<sequence>MLGQFYDRLASRLPLAHGYAPMGRSSTQEWERMIEEDLNQANERMGLLSVTKPANIKNTAHNASSGISMPHSHKTKVAPEQTGEVYPMHKKKPSLNSFLRQNDAFLMPVVNPSGGPRLDHGVDSEDSEATEAHQLLSKASGPQAGFPTTRTLAPAPKSLSRWKSSWGLGGASRRLKHTAASGTDLAQTLADLGVSAPYDSPAVRHAAQNAFALALQHTNNLGQAKRAAAAAATAAYIMTQATGVESTATSTTGLPSSSLGYDSSLSCTMGAPETFGMDRAENVSAHSLSAACQQPLMSSY</sequence>